<dbReference type="Gene3D" id="3.10.260.40">
    <property type="entry name" value="BCL-6 corepressor, PCGF1 binding domain"/>
    <property type="match status" value="1"/>
</dbReference>
<keyword evidence="4" id="KW-0800">Toxin</keyword>
<dbReference type="PANTHER" id="PTHR24117">
    <property type="entry name" value="AGAP007537-PB"/>
    <property type="match status" value="1"/>
</dbReference>
<keyword evidence="9" id="KW-1185">Reference proteome</keyword>
<keyword evidence="4" id="KW-0638">Presynaptic neurotoxin</keyword>
<dbReference type="InterPro" id="IPR047144">
    <property type="entry name" value="BCOR-like"/>
</dbReference>
<feature type="region of interest" description="Disordered" evidence="8">
    <location>
        <begin position="297"/>
        <end position="317"/>
    </location>
</feature>
<comment type="subcellular location">
    <subcellularLocation>
        <location evidence="1">Target cell membrane</location>
    </subcellularLocation>
</comment>
<dbReference type="PROSITE" id="PS50088">
    <property type="entry name" value="ANK_REPEAT"/>
    <property type="match status" value="3"/>
</dbReference>
<feature type="region of interest" description="Disordered" evidence="8">
    <location>
        <begin position="945"/>
        <end position="969"/>
    </location>
</feature>
<dbReference type="InterPro" id="IPR002110">
    <property type="entry name" value="Ankyrin_rpt"/>
</dbReference>
<dbReference type="Pfam" id="PF12796">
    <property type="entry name" value="Ank_2"/>
    <property type="match status" value="1"/>
</dbReference>
<keyword evidence="5" id="KW-1053">Target membrane</keyword>
<feature type="region of interest" description="Disordered" evidence="8">
    <location>
        <begin position="103"/>
        <end position="128"/>
    </location>
</feature>
<protein>
    <submittedName>
        <fullName evidence="10">Uncharacterized protein LOC106457306 isoform X2</fullName>
    </submittedName>
</protein>
<feature type="compositionally biased region" description="Basic residues" evidence="8">
    <location>
        <begin position="1474"/>
        <end position="1488"/>
    </location>
</feature>
<feature type="compositionally biased region" description="Basic residues" evidence="8">
    <location>
        <begin position="1458"/>
        <end position="1467"/>
    </location>
</feature>
<accession>A0ABM1S5I0</accession>
<dbReference type="InterPro" id="IPR036770">
    <property type="entry name" value="Ankyrin_rpt-contain_sf"/>
</dbReference>
<keyword evidence="7" id="KW-0040">ANK repeat</keyword>
<gene>
    <name evidence="10" type="primary">LOC106457306</name>
</gene>
<evidence type="ECO:0000256" key="4">
    <source>
        <dbReference type="ARBA" id="ARBA00023028"/>
    </source>
</evidence>
<organism evidence="9 10">
    <name type="scientific">Limulus polyphemus</name>
    <name type="common">Atlantic horseshoe crab</name>
    <dbReference type="NCBI Taxonomy" id="6850"/>
    <lineage>
        <taxon>Eukaryota</taxon>
        <taxon>Metazoa</taxon>
        <taxon>Ecdysozoa</taxon>
        <taxon>Arthropoda</taxon>
        <taxon>Chelicerata</taxon>
        <taxon>Merostomata</taxon>
        <taxon>Xiphosura</taxon>
        <taxon>Limulidae</taxon>
        <taxon>Limulus</taxon>
    </lineage>
</organism>
<dbReference type="PANTHER" id="PTHR24117:SF9">
    <property type="entry name" value="BCL-6 COREPRESSOR PCGF1 BINDING DOMAIN-CONTAINING PROTEIN"/>
    <property type="match status" value="1"/>
</dbReference>
<name>A0ABM1S5I0_LIMPO</name>
<dbReference type="Proteomes" id="UP000694941">
    <property type="component" value="Unplaced"/>
</dbReference>
<dbReference type="SMART" id="SM00248">
    <property type="entry name" value="ANK"/>
    <property type="match status" value="3"/>
</dbReference>
<evidence type="ECO:0000313" key="10">
    <source>
        <dbReference type="RefSeq" id="XP_022238885.1"/>
    </source>
</evidence>
<dbReference type="InterPro" id="IPR038227">
    <property type="entry name" value="PUFD_som_sf"/>
</dbReference>
<dbReference type="RefSeq" id="XP_022238885.1">
    <property type="nucleotide sequence ID" value="XM_022383177.1"/>
</dbReference>
<dbReference type="PRINTS" id="PR01415">
    <property type="entry name" value="ANKYRIN"/>
</dbReference>
<feature type="compositionally biased region" description="Basic and acidic residues" evidence="8">
    <location>
        <begin position="1492"/>
        <end position="1505"/>
    </location>
</feature>
<feature type="repeat" description="ANK" evidence="7">
    <location>
        <begin position="1707"/>
        <end position="1740"/>
    </location>
</feature>
<keyword evidence="2" id="KW-0268">Exocytosis</keyword>
<dbReference type="GeneID" id="106457306"/>
<feature type="compositionally biased region" description="Polar residues" evidence="8">
    <location>
        <begin position="955"/>
        <end position="969"/>
    </location>
</feature>
<comment type="similarity">
    <text evidence="6">Belongs to the BCOR family.</text>
</comment>
<evidence type="ECO:0000256" key="5">
    <source>
        <dbReference type="ARBA" id="ARBA00023298"/>
    </source>
</evidence>
<feature type="repeat" description="ANK" evidence="7">
    <location>
        <begin position="1774"/>
        <end position="1806"/>
    </location>
</feature>
<feature type="compositionally biased region" description="Basic residues" evidence="8">
    <location>
        <begin position="1621"/>
        <end position="1637"/>
    </location>
</feature>
<evidence type="ECO:0000256" key="2">
    <source>
        <dbReference type="ARBA" id="ARBA00022483"/>
    </source>
</evidence>
<reference evidence="10" key="1">
    <citation type="submission" date="2025-08" db="UniProtKB">
        <authorList>
            <consortium name="RefSeq"/>
        </authorList>
    </citation>
    <scope>IDENTIFICATION</scope>
    <source>
        <tissue evidence="10">Muscle</tissue>
    </source>
</reference>
<evidence type="ECO:0000256" key="7">
    <source>
        <dbReference type="PROSITE-ProRule" id="PRU00023"/>
    </source>
</evidence>
<evidence type="ECO:0000313" key="9">
    <source>
        <dbReference type="Proteomes" id="UP000694941"/>
    </source>
</evidence>
<evidence type="ECO:0000256" key="3">
    <source>
        <dbReference type="ARBA" id="ARBA00022537"/>
    </source>
</evidence>
<dbReference type="Gene3D" id="1.25.40.20">
    <property type="entry name" value="Ankyrin repeat-containing domain"/>
    <property type="match status" value="1"/>
</dbReference>
<feature type="region of interest" description="Disordered" evidence="8">
    <location>
        <begin position="1395"/>
        <end position="1511"/>
    </location>
</feature>
<feature type="region of interest" description="Disordered" evidence="8">
    <location>
        <begin position="1619"/>
        <end position="1657"/>
    </location>
</feature>
<feature type="repeat" description="ANK" evidence="7">
    <location>
        <begin position="1741"/>
        <end position="1773"/>
    </location>
</feature>
<feature type="compositionally biased region" description="Polar residues" evidence="8">
    <location>
        <begin position="218"/>
        <end position="241"/>
    </location>
</feature>
<sequence>MYFQSFVTSVRPCDSRTATSVDVPMTTTGRERNIPLDLSVKQPSRSMKLAALCTSGLSRTKTLSSVTDPSSIHLNFRPNGEEYTGNSAVNVMSTSTLLCSRKSPLPSDLGRRPSSGKVSFLENGEPRSAASVPPYVGPYTPLPVRRSTPTDACLVTNAPYRQVPYHVMNASSSTISTGSYDNREHFIVTRYGGDSHNGSVPSFAGSSQRFPYIKSSHTSRSLPAIGTNQSQNHLTCRTSPSDMRGHNSWNGLIRERNCNSVENHPVGLSVKSYYSSLGGLARLEDDMRSQSNLVQSSQEMYKGQHSKQNGSVGDNLPPALPARPHFRNSKNTVNEVIVIDDDPEPTHISQESKVKVESTVTQLHAIPTEHSDLPIKRHCSTEDNEANIKGPKMPRLVAFCGNKSSENDGQANVILYPDPPALTAAVVTIATTKQTGMLNNTSCSSPKVTVAPKVEKKCDTNYNLTRDPKYLYLSKNLQKGQEELNVNVNNVSQEQACRNVILADFSNSLNDSVQDTSQEINISQEFDTNESTSSLIGINSSSNDALLSKTESLTPKSNMFNQITDTEGENKNVLHEHSLQVSSVEMNNLSSFVTTSQTILGVESSISLLLPSETHDLSRQNMCTEKNGKPLLVSVSSPFTQRDTSSGTLVPDLTQNTYRSTSITNPPMFNNVSGQVTHIDTSNESLQNEILSNQKTDPVFCTEPDNNTSLSRPISRQILNIDKNSASLLKPVHYHLPCIEANSRSLISPVHPQALYTEANNNTFLKPLLHQVSFTEKNNEPLLNSVHHQVLRVEESSGSLLSSVQQHVSHSQVNCGSLVGPVRHQVSHIKTNSGPLLNPIHHQVLRTEVNNRSLPSLAYDQVPYRKDKVSNAPLSSLPHQNLRTSTNSEALLQPSSFQVRSTDVNIVPVSNLKSRHVTQIQANNVSVLNTVSPVPNMKATNMPILNRTSDRSPGPTANNTNYGSPNVDLNRTVSSSNTSYTFSHAEVSKRCSINNICHQVPCSETSGIHMLNNTSHQGPALFNTSYLTTCTNAKRLSLLNNTSDPVILTETSNNTTVLNNNSHLVLGSQVNRPSASNSTFYVNPGAVENKPPLLPHSASRQTPVNEINKTLFSNSTSSELRTETDVKLLSDKTFYQVFSAETNRKKLENGSSSHLPENQKISLLKPVVHQTTLHTQTNSASEVNNIFPNRVSSSENTSKTTPYQILNATLSGIPVWKFAENLKPVKTEVHGKMIYRKSLPEFTNYNKLRSSQTMCTVGSGNIQPRIVKAPSSPGLKEVLLQTSKNSSVLIDSLNATSKTPMLMKSTVGATVETKSCLLNNSIQTSTGSFLSSLEIQTNKMFRTTEGSSSSVDTKVNDHLNVETTSSLVLNNNSIKPTNTKSLLKNTVLHKLLSCPPSESPLPNTNKNMNSTDLKKTLKPTTKTNDRKWVGVKWKPGNSGQEESDQPTKKYLNGNGLKHQTKPVRKRCQTVQPRTKARQRLRKITRSKQKLAALRDKDRSSTEKHVSTRAQQRRHQFVDFQPRVLGVRTRNQTGLNGNLSSRSCKNNNKYTNVKKRENEFVHEVKSKRNLRKHLLKNVYVEEKGSGDESIARKPEEENADSALKLAKTNTPMSRCTSSWQSKQKKQNGRHAVRRKRLKSGLDMIPKPYKRKKTKPVKSDLPVNEELTDAFSLENCKEERTKTKYDKISFDFSNGAPLEMKRIMVNKALGETVLHRASRLGYLEAVFYCLETNYCDVNARDNAGYTPLHECCSRGNLEIANALVQHGSDVSASAVGGIRPLHDAVENDQLEIVRLLLSHGADPLIATYSGLTPLKLCKSAVLEEFFKGYMNDLSGQTDTLWRFPGSATCLDVKEVGYDIWEGLPSDSENEAEDKDDFVFEVSDTPHLPTFRVRLPGTDNRILSNCIRLTDVLRQIGLTKEEFVQFYRNIEIVTLR</sequence>
<keyword evidence="4" id="KW-0528">Neurotoxin</keyword>
<keyword evidence="5" id="KW-0472">Membrane</keyword>
<feature type="region of interest" description="Disordered" evidence="8">
    <location>
        <begin position="218"/>
        <end position="245"/>
    </location>
</feature>
<evidence type="ECO:0000256" key="8">
    <source>
        <dbReference type="SAM" id="MobiDB-lite"/>
    </source>
</evidence>
<evidence type="ECO:0000256" key="6">
    <source>
        <dbReference type="ARBA" id="ARBA00034703"/>
    </source>
</evidence>
<evidence type="ECO:0000256" key="1">
    <source>
        <dbReference type="ARBA" id="ARBA00004175"/>
    </source>
</evidence>
<dbReference type="SUPFAM" id="SSF48403">
    <property type="entry name" value="Ankyrin repeat"/>
    <property type="match status" value="1"/>
</dbReference>
<keyword evidence="3" id="KW-1052">Target cell membrane</keyword>
<proteinExistence type="inferred from homology"/>
<dbReference type="PROSITE" id="PS50297">
    <property type="entry name" value="ANK_REP_REGION"/>
    <property type="match status" value="2"/>
</dbReference>